<proteinExistence type="predicted"/>
<dbReference type="WBParaSite" id="ES5_v2.g17153.t1">
    <property type="protein sequence ID" value="ES5_v2.g17153.t1"/>
    <property type="gene ID" value="ES5_v2.g17153"/>
</dbReference>
<protein>
    <submittedName>
        <fullName evidence="2">Apple domain-containing protein</fullName>
    </submittedName>
</protein>
<evidence type="ECO:0000313" key="2">
    <source>
        <dbReference type="WBParaSite" id="ES5_v2.g17153.t1"/>
    </source>
</evidence>
<sequence length="440" mass="49011">MLLFLYILLLFIVNVQCCYPGSGIGGYGGGTPYSYSYNPYGGYPASFGVPFKSRHDTADTNKQPPQFLASTDSNDGCATVFSNSRLTCATAMERRLVSSQEECQRLCFEHILKCQSFEYNTVTTQCDLYDVPAPEGVLAVARSSPSRLPFSADEPIDDNNKKKDGSEYSYKLRAKRQIDLQDPLKLPQFPNYCEPEVVPAIGTNFMVPKFECSPSSQLSPTESLLEPFSSSNSRTRFQVPTSGQNAISIIPDMPDCRDGGRARIQLIDGITLLMEKKPVAKIQVDSAQYLDGNRFTRPCVGATFDRSTGRCTIMDDAITPNGQLQYAPERETVYFEKICIPLAELPANCEDIVHRIPQRVMEGSHDATVDAQTQVECIRKCITASKMLGFTCQSAIFYFEFPNQNCILNRFTRSTKPESFAAELRQKVDYMELAPCMISG</sequence>
<dbReference type="Proteomes" id="UP000887579">
    <property type="component" value="Unplaced"/>
</dbReference>
<accession>A0AC34FIQ6</accession>
<name>A0AC34FIQ6_9BILA</name>
<evidence type="ECO:0000313" key="1">
    <source>
        <dbReference type="Proteomes" id="UP000887579"/>
    </source>
</evidence>
<reference evidence="2" key="1">
    <citation type="submission" date="2022-11" db="UniProtKB">
        <authorList>
            <consortium name="WormBaseParasite"/>
        </authorList>
    </citation>
    <scope>IDENTIFICATION</scope>
</reference>
<organism evidence="1 2">
    <name type="scientific">Panagrolaimus sp. ES5</name>
    <dbReference type="NCBI Taxonomy" id="591445"/>
    <lineage>
        <taxon>Eukaryota</taxon>
        <taxon>Metazoa</taxon>
        <taxon>Ecdysozoa</taxon>
        <taxon>Nematoda</taxon>
        <taxon>Chromadorea</taxon>
        <taxon>Rhabditida</taxon>
        <taxon>Tylenchina</taxon>
        <taxon>Panagrolaimomorpha</taxon>
        <taxon>Panagrolaimoidea</taxon>
        <taxon>Panagrolaimidae</taxon>
        <taxon>Panagrolaimus</taxon>
    </lineage>
</organism>